<dbReference type="Pfam" id="PF02230">
    <property type="entry name" value="Abhydrolase_2"/>
    <property type="match status" value="1"/>
</dbReference>
<evidence type="ECO:0000256" key="2">
    <source>
        <dbReference type="ARBA" id="ARBA00022525"/>
    </source>
</evidence>
<evidence type="ECO:0000313" key="11">
    <source>
        <dbReference type="Proteomes" id="UP001225906"/>
    </source>
</evidence>
<name>A0ABT9JWH0_9PROT</name>
<keyword evidence="11" id="KW-1185">Reference proteome</keyword>
<dbReference type="SUPFAM" id="SSF53474">
    <property type="entry name" value="alpha/beta-Hydrolases"/>
    <property type="match status" value="1"/>
</dbReference>
<proteinExistence type="predicted"/>
<evidence type="ECO:0000256" key="3">
    <source>
        <dbReference type="ARBA" id="ARBA00022651"/>
    </source>
</evidence>
<dbReference type="InterPro" id="IPR003140">
    <property type="entry name" value="PLipase/COase/thioEstase"/>
</dbReference>
<reference evidence="11" key="1">
    <citation type="journal article" date="2019" name="Int. J. Syst. Evol. Microbiol.">
        <title>The Global Catalogue of Microorganisms (GCM) 10K type strain sequencing project: providing services to taxonomists for standard genome sequencing and annotation.</title>
        <authorList>
            <consortium name="The Broad Institute Genomics Platform"/>
            <consortium name="The Broad Institute Genome Sequencing Center for Infectious Disease"/>
            <person name="Wu L."/>
            <person name="Ma J."/>
        </authorList>
    </citation>
    <scope>NUCLEOTIDE SEQUENCE [LARGE SCALE GENOMIC DNA]</scope>
    <source>
        <strain evidence="11">VKM B-3159</strain>
    </source>
</reference>
<comment type="caution">
    <text evidence="10">The sequence shown here is derived from an EMBL/GenBank/DDBJ whole genome shotgun (WGS) entry which is preliminary data.</text>
</comment>
<dbReference type="InterPro" id="IPR029058">
    <property type="entry name" value="AB_hydrolase_fold"/>
</dbReference>
<dbReference type="PANTHER" id="PTHR38050">
    <property type="match status" value="1"/>
</dbReference>
<comment type="subcellular location">
    <subcellularLocation>
        <location evidence="1">Secreted</location>
    </subcellularLocation>
</comment>
<dbReference type="RefSeq" id="WP_306390663.1">
    <property type="nucleotide sequence ID" value="NZ_JAVCAP010000036.1"/>
</dbReference>
<evidence type="ECO:0000256" key="6">
    <source>
        <dbReference type="ARBA" id="ARBA00023277"/>
    </source>
</evidence>
<evidence type="ECO:0000256" key="5">
    <source>
        <dbReference type="ARBA" id="ARBA00022801"/>
    </source>
</evidence>
<keyword evidence="6" id="KW-0119">Carbohydrate metabolism</keyword>
<evidence type="ECO:0000256" key="4">
    <source>
        <dbReference type="ARBA" id="ARBA00022729"/>
    </source>
</evidence>
<dbReference type="Proteomes" id="UP001225906">
    <property type="component" value="Unassembled WGS sequence"/>
</dbReference>
<evidence type="ECO:0000256" key="1">
    <source>
        <dbReference type="ARBA" id="ARBA00004613"/>
    </source>
</evidence>
<dbReference type="PANTHER" id="PTHR38050:SF2">
    <property type="entry name" value="FERULOYL ESTERASE C-RELATED"/>
    <property type="match status" value="1"/>
</dbReference>
<evidence type="ECO:0000313" key="10">
    <source>
        <dbReference type="EMBL" id="MDP8568881.1"/>
    </source>
</evidence>
<organism evidence="10 11">
    <name type="scientific">Methylophilus aquaticus</name>
    <dbReference type="NCBI Taxonomy" id="1971610"/>
    <lineage>
        <taxon>Bacteria</taxon>
        <taxon>Pseudomonadati</taxon>
        <taxon>Pseudomonadota</taxon>
        <taxon>Betaproteobacteria</taxon>
        <taxon>Nitrosomonadales</taxon>
        <taxon>Methylophilaceae</taxon>
        <taxon>Methylophilus</taxon>
    </lineage>
</organism>
<keyword evidence="7" id="KW-0624">Polysaccharide degradation</keyword>
<dbReference type="Gene3D" id="3.40.50.1820">
    <property type="entry name" value="alpha/beta hydrolase"/>
    <property type="match status" value="1"/>
</dbReference>
<keyword evidence="3" id="KW-0858">Xylan degradation</keyword>
<protein>
    <submittedName>
        <fullName evidence="10">PHB depolymerase family esterase</fullName>
    </submittedName>
</protein>
<dbReference type="InterPro" id="IPR043595">
    <property type="entry name" value="FaeB/C/D"/>
</dbReference>
<keyword evidence="5" id="KW-0378">Hydrolase</keyword>
<gene>
    <name evidence="10" type="ORF">Q9291_13605</name>
</gene>
<evidence type="ECO:0000256" key="7">
    <source>
        <dbReference type="ARBA" id="ARBA00023326"/>
    </source>
</evidence>
<evidence type="ECO:0000256" key="8">
    <source>
        <dbReference type="SAM" id="SignalP"/>
    </source>
</evidence>
<feature type="signal peptide" evidence="8">
    <location>
        <begin position="1"/>
        <end position="20"/>
    </location>
</feature>
<feature type="chain" id="PRO_5046352410" evidence="8">
    <location>
        <begin position="21"/>
        <end position="307"/>
    </location>
</feature>
<evidence type="ECO:0000259" key="9">
    <source>
        <dbReference type="Pfam" id="PF02230"/>
    </source>
</evidence>
<feature type="domain" description="Phospholipase/carboxylesterase/thioesterase" evidence="9">
    <location>
        <begin position="55"/>
        <end position="211"/>
    </location>
</feature>
<sequence length="307" mass="32970">MPLSRLVCLCLLCYCMQFHAVCMAAIQSGDSAFETAAGVEKRAYLVHVPPQYDGSKPMALVLALHGGGGNMRIQANESYYHQLSAADQHGYIVVFPNGYSRLPGGRLATWNAGKCCGAAQQKNINDVAVIRQIIHEMQQRANIDPRRIYAQGMSNGGMMAYRLACELSDLISAVASVAGTDGTLECNPSQAVSILHIHALDDDHVPFQGGVGEKSPTKVSFNAVPAIVQKWIRLLHTSSSPERVLAVPGAYCELYGGGNQQSEVKLCVTERGGHAWPGGNKVRGGDAGSTAISANDLIWQFFSTHVR</sequence>
<keyword evidence="2" id="KW-0964">Secreted</keyword>
<accession>A0ABT9JWH0</accession>
<keyword evidence="4 8" id="KW-0732">Signal</keyword>
<dbReference type="EMBL" id="JAVCAP010000036">
    <property type="protein sequence ID" value="MDP8568881.1"/>
    <property type="molecule type" value="Genomic_DNA"/>
</dbReference>